<comment type="caution">
    <text evidence="1">The sequence shown here is derived from an EMBL/GenBank/DDBJ whole genome shotgun (WGS) entry which is preliminary data.</text>
</comment>
<organism evidence="1 2">
    <name type="scientific">Undibacterium hunanense</name>
    <dbReference type="NCBI Taxonomy" id="2762292"/>
    <lineage>
        <taxon>Bacteria</taxon>
        <taxon>Pseudomonadati</taxon>
        <taxon>Pseudomonadota</taxon>
        <taxon>Betaproteobacteria</taxon>
        <taxon>Burkholderiales</taxon>
        <taxon>Oxalobacteraceae</taxon>
        <taxon>Undibacterium</taxon>
    </lineage>
</organism>
<proteinExistence type="predicted"/>
<dbReference type="RefSeq" id="WP_186950570.1">
    <property type="nucleotide sequence ID" value="NZ_JACOGF010000019.1"/>
</dbReference>
<keyword evidence="2" id="KW-1185">Reference proteome</keyword>
<name>A0ABR6ZY38_9BURK</name>
<dbReference type="Proteomes" id="UP000650424">
    <property type="component" value="Unassembled WGS sequence"/>
</dbReference>
<evidence type="ECO:0000313" key="1">
    <source>
        <dbReference type="EMBL" id="MBC3920764.1"/>
    </source>
</evidence>
<dbReference type="EMBL" id="JACOGF010000019">
    <property type="protein sequence ID" value="MBC3920764.1"/>
    <property type="molecule type" value="Genomic_DNA"/>
</dbReference>
<protein>
    <submittedName>
        <fullName evidence="1">Uncharacterized protein</fullName>
    </submittedName>
</protein>
<sequence>MEISKKQTITVISVEPFSPGDESASVTLRSEIGEIVAFCWPCNLRAGDVIENRLFTLDGDASATYFSDWPPDEIENLSSEWIERTGNYSYKGCARVVDESKGLVEVHGFVLELPDILCDGHVDFEIERLDVRALPQSQNSHKYP</sequence>
<gene>
    <name evidence="1" type="ORF">H8L32_25080</name>
</gene>
<reference evidence="1 2" key="1">
    <citation type="submission" date="2020-08" db="EMBL/GenBank/DDBJ databases">
        <title>Novel species isolated from subtropical streams in China.</title>
        <authorList>
            <person name="Lu H."/>
        </authorList>
    </citation>
    <scope>NUCLEOTIDE SEQUENCE [LARGE SCALE GENOMIC DNA]</scope>
    <source>
        <strain evidence="1 2">CY18W</strain>
    </source>
</reference>
<accession>A0ABR6ZY38</accession>
<evidence type="ECO:0000313" key="2">
    <source>
        <dbReference type="Proteomes" id="UP000650424"/>
    </source>
</evidence>